<reference evidence="2 3" key="1">
    <citation type="journal article" date="2011" name="Plasmid">
        <title>Streptomyces turgidiscabies Car8 contains a modular pathogenicity island that shares virulence genes with other actinobacterial plant pathogens.</title>
        <authorList>
            <person name="Huguet-Tapia J.C."/>
            <person name="Badger J.H."/>
            <person name="Loria R."/>
            <person name="Pettis G.S."/>
        </authorList>
    </citation>
    <scope>NUCLEOTIDE SEQUENCE [LARGE SCALE GENOMIC DNA]</scope>
    <source>
        <strain evidence="2 3">Car8</strain>
    </source>
</reference>
<evidence type="ECO:0000313" key="3">
    <source>
        <dbReference type="Proteomes" id="UP000010931"/>
    </source>
</evidence>
<evidence type="ECO:0000313" key="2">
    <source>
        <dbReference type="EMBL" id="ELP70358.1"/>
    </source>
</evidence>
<sequence length="81" mass="8261">DGQVASASKGGRSSGSGFFVMSTVPPGGTGRTGGGRGRRRRGRVRLAAVDRVRDLGHLLLQVEAVADLLGPAGRPSYATAE</sequence>
<feature type="region of interest" description="Disordered" evidence="1">
    <location>
        <begin position="1"/>
        <end position="42"/>
    </location>
</feature>
<dbReference type="Proteomes" id="UP000010931">
    <property type="component" value="Unassembled WGS sequence"/>
</dbReference>
<dbReference type="EMBL" id="AEJB01000083">
    <property type="protein sequence ID" value="ELP70358.1"/>
    <property type="molecule type" value="Genomic_DNA"/>
</dbReference>
<evidence type="ECO:0000256" key="1">
    <source>
        <dbReference type="SAM" id="MobiDB-lite"/>
    </source>
</evidence>
<feature type="non-terminal residue" evidence="2">
    <location>
        <position position="1"/>
    </location>
</feature>
<accession>L7FG15</accession>
<name>L7FG15_STRT8</name>
<protein>
    <submittedName>
        <fullName evidence="2">Uncharacterized protein</fullName>
    </submittedName>
</protein>
<comment type="caution">
    <text evidence="2">The sequence shown here is derived from an EMBL/GenBank/DDBJ whole genome shotgun (WGS) entry which is preliminary data.</text>
</comment>
<gene>
    <name evidence="2" type="ORF">STRTUCAR8_07272</name>
</gene>
<keyword evidence="3" id="KW-1185">Reference proteome</keyword>
<organism evidence="2 3">
    <name type="scientific">Streptomyces turgidiscabies (strain Car8)</name>
    <dbReference type="NCBI Taxonomy" id="698760"/>
    <lineage>
        <taxon>Bacteria</taxon>
        <taxon>Bacillati</taxon>
        <taxon>Actinomycetota</taxon>
        <taxon>Actinomycetes</taxon>
        <taxon>Kitasatosporales</taxon>
        <taxon>Streptomycetaceae</taxon>
        <taxon>Streptomyces</taxon>
    </lineage>
</organism>
<proteinExistence type="predicted"/>
<feature type="compositionally biased region" description="Low complexity" evidence="1">
    <location>
        <begin position="1"/>
        <end position="17"/>
    </location>
</feature>
<dbReference type="AlphaFoldDB" id="L7FG15"/>